<name>A0ABX0CR00_9NOCA</name>
<evidence type="ECO:0000313" key="2">
    <source>
        <dbReference type="Proteomes" id="UP000470876"/>
    </source>
</evidence>
<evidence type="ECO:0000313" key="1">
    <source>
        <dbReference type="EMBL" id="NEW58674.1"/>
    </source>
</evidence>
<protein>
    <submittedName>
        <fullName evidence="1">Uncharacterized protein</fullName>
    </submittedName>
</protein>
<comment type="caution">
    <text evidence="1">The sequence shown here is derived from an EMBL/GenBank/DDBJ whole genome shotgun (WGS) entry which is preliminary data.</text>
</comment>
<organism evidence="1 2">
    <name type="scientific">Nocardia cyriacigeorgica</name>
    <dbReference type="NCBI Taxonomy" id="135487"/>
    <lineage>
        <taxon>Bacteria</taxon>
        <taxon>Bacillati</taxon>
        <taxon>Actinomycetota</taxon>
        <taxon>Actinomycetes</taxon>
        <taxon>Mycobacteriales</taxon>
        <taxon>Nocardiaceae</taxon>
        <taxon>Nocardia</taxon>
    </lineage>
</organism>
<reference evidence="1 2" key="1">
    <citation type="submission" date="2020-01" db="EMBL/GenBank/DDBJ databases">
        <title>Genetics and antimicrobial susceptibilities of Nocardia species isolated from the soil; a comparison with species isolated from humans.</title>
        <authorList>
            <person name="Carrasco G."/>
            <person name="Monzon S."/>
            <person name="Sansegundo M."/>
            <person name="Garcia E."/>
            <person name="Garrido N."/>
            <person name="Medina M.J."/>
            <person name="Villalon P."/>
            <person name="Ramirez-Arocha A.C."/>
            <person name="Jimenez P."/>
            <person name="Cuesta I."/>
            <person name="Valdezate S."/>
        </authorList>
    </citation>
    <scope>NUCLEOTIDE SEQUENCE [LARGE SCALE GENOMIC DNA]</scope>
    <source>
        <strain evidence="1 2">CNM20110649</strain>
    </source>
</reference>
<gene>
    <name evidence="1" type="ORF">GV794_23965</name>
</gene>
<sequence length="137" mass="15513">MDEKLENFLLYGISDDWAAIGEFHGTVEKLAPEDFSRKRVLEIIEELSETGLIRLGAFPGNGRSWEPWEISVGEAIHRITDGYNGQRGYLSITDDEIGSNEVFRAEITDAGMARLRELGDPYEKYGDPWSDDPFLRA</sequence>
<accession>A0ABX0CR00</accession>
<dbReference type="Proteomes" id="UP000470876">
    <property type="component" value="Unassembled WGS sequence"/>
</dbReference>
<dbReference type="EMBL" id="JAAGUX010000061">
    <property type="protein sequence ID" value="NEW58674.1"/>
    <property type="molecule type" value="Genomic_DNA"/>
</dbReference>
<dbReference type="RefSeq" id="WP_163956274.1">
    <property type="nucleotide sequence ID" value="NZ_JAAGUX010000061.1"/>
</dbReference>
<proteinExistence type="predicted"/>
<keyword evidence="2" id="KW-1185">Reference proteome</keyword>